<dbReference type="PANTHER" id="PTHR30558:SF13">
    <property type="entry name" value="BIOPOLYMER TRANSPORT PROTEIN EXBD2"/>
    <property type="match status" value="1"/>
</dbReference>
<feature type="coiled-coil region" evidence="8">
    <location>
        <begin position="74"/>
        <end position="101"/>
    </location>
</feature>
<dbReference type="GO" id="GO:0005886">
    <property type="term" value="C:plasma membrane"/>
    <property type="evidence" value="ECO:0007669"/>
    <property type="project" value="UniProtKB-SubCell"/>
</dbReference>
<reference evidence="10 11" key="1">
    <citation type="journal article" date="2017" name="BMC Genomics">
        <title>Genome sequencing of 39 Akkermansia muciniphila isolates reveals its population structure, genomic and functional diverisity, and global distribution in mammalian gut microbiotas.</title>
        <authorList>
            <person name="Guo X."/>
            <person name="Li S."/>
            <person name="Zhang J."/>
            <person name="Wu F."/>
            <person name="Li X."/>
            <person name="Wu D."/>
            <person name="Zhang M."/>
            <person name="Ou Z."/>
            <person name="Jie Z."/>
            <person name="Yan Q."/>
            <person name="Li P."/>
            <person name="Yi J."/>
            <person name="Peng Y."/>
        </authorList>
    </citation>
    <scope>NUCLEOTIDE SEQUENCE [LARGE SCALE GENOMIC DNA]</scope>
    <source>
        <strain evidence="10 11">GP24</strain>
    </source>
</reference>
<dbReference type="GO" id="GO:0022857">
    <property type="term" value="F:transmembrane transporter activity"/>
    <property type="evidence" value="ECO:0007669"/>
    <property type="project" value="InterPro"/>
</dbReference>
<dbReference type="PANTHER" id="PTHR30558">
    <property type="entry name" value="EXBD MEMBRANE COMPONENT OF PMF-DRIVEN MACROMOLECULE IMPORT SYSTEM"/>
    <property type="match status" value="1"/>
</dbReference>
<evidence type="ECO:0000256" key="9">
    <source>
        <dbReference type="SAM" id="Phobius"/>
    </source>
</evidence>
<dbReference type="RefSeq" id="WP_102711497.1">
    <property type="nucleotide sequence ID" value="NZ_CABMLK010000001.1"/>
</dbReference>
<proteinExistence type="inferred from homology"/>
<evidence type="ECO:0000256" key="8">
    <source>
        <dbReference type="SAM" id="Coils"/>
    </source>
</evidence>
<organism evidence="10 11">
    <name type="scientific">Akkermansia muciniphila</name>
    <dbReference type="NCBI Taxonomy" id="239935"/>
    <lineage>
        <taxon>Bacteria</taxon>
        <taxon>Pseudomonadati</taxon>
        <taxon>Verrucomicrobiota</taxon>
        <taxon>Verrucomicrobiia</taxon>
        <taxon>Verrucomicrobiales</taxon>
        <taxon>Akkermansiaceae</taxon>
        <taxon>Akkermansia</taxon>
    </lineage>
</organism>
<comment type="caution">
    <text evidence="10">The sequence shown here is derived from an EMBL/GenBank/DDBJ whole genome shotgun (WGS) entry which is preliminary data.</text>
</comment>
<dbReference type="AlphaFoldDB" id="A0A2N8HGX1"/>
<keyword evidence="6 9" id="KW-0472">Membrane</keyword>
<dbReference type="Pfam" id="PF02472">
    <property type="entry name" value="ExbD"/>
    <property type="match status" value="1"/>
</dbReference>
<keyword evidence="7" id="KW-0653">Protein transport</keyword>
<evidence type="ECO:0000313" key="10">
    <source>
        <dbReference type="EMBL" id="PNC20324.1"/>
    </source>
</evidence>
<evidence type="ECO:0000256" key="5">
    <source>
        <dbReference type="ARBA" id="ARBA00022989"/>
    </source>
</evidence>
<comment type="subcellular location">
    <subcellularLocation>
        <location evidence="1">Cell membrane</location>
        <topology evidence="1">Single-pass membrane protein</topology>
    </subcellularLocation>
    <subcellularLocation>
        <location evidence="7">Cell membrane</location>
        <topology evidence="7">Single-pass type II membrane protein</topology>
    </subcellularLocation>
</comment>
<gene>
    <name evidence="10" type="ORF">CXU22_00645</name>
</gene>
<dbReference type="Proteomes" id="UP000236000">
    <property type="component" value="Unassembled WGS sequence"/>
</dbReference>
<name>A0A2N8HGX1_9BACT</name>
<evidence type="ECO:0000256" key="6">
    <source>
        <dbReference type="ARBA" id="ARBA00023136"/>
    </source>
</evidence>
<evidence type="ECO:0000256" key="1">
    <source>
        <dbReference type="ARBA" id="ARBA00004162"/>
    </source>
</evidence>
<evidence type="ECO:0000313" key="11">
    <source>
        <dbReference type="Proteomes" id="UP000236000"/>
    </source>
</evidence>
<evidence type="ECO:0000256" key="3">
    <source>
        <dbReference type="ARBA" id="ARBA00022475"/>
    </source>
</evidence>
<keyword evidence="8" id="KW-0175">Coiled coil</keyword>
<dbReference type="InterPro" id="IPR003400">
    <property type="entry name" value="ExbD"/>
</dbReference>
<keyword evidence="7" id="KW-0813">Transport</keyword>
<keyword evidence="3" id="KW-1003">Cell membrane</keyword>
<comment type="similarity">
    <text evidence="2 7">Belongs to the ExbD/TolR family.</text>
</comment>
<sequence length="142" mass="15500">MQFYRKKARTMGVPIVPMIDILTILLIFFIVHTQWKKPQSLLKIDVPGAEFMEGAPSAEQRAVLAVTGESSISLNGNLVEMKELAAALEALKKENPEVKLQLDVDKKAEFGVIVGIWDALTSVGIDAGDVPARIEINKSGAR</sequence>
<evidence type="ECO:0000256" key="7">
    <source>
        <dbReference type="RuleBase" id="RU003879"/>
    </source>
</evidence>
<dbReference type="OrthoDB" id="198833at2"/>
<feature type="transmembrane region" description="Helical" evidence="9">
    <location>
        <begin position="12"/>
        <end position="31"/>
    </location>
</feature>
<evidence type="ECO:0008006" key="12">
    <source>
        <dbReference type="Google" id="ProtNLM"/>
    </source>
</evidence>
<keyword evidence="5 9" id="KW-1133">Transmembrane helix</keyword>
<accession>A0A2N8HGX1</accession>
<dbReference type="EMBL" id="PJKA01000002">
    <property type="protein sequence ID" value="PNC20324.1"/>
    <property type="molecule type" value="Genomic_DNA"/>
</dbReference>
<dbReference type="Gene3D" id="3.30.420.270">
    <property type="match status" value="1"/>
</dbReference>
<protein>
    <recommendedName>
        <fullName evidence="12">Biopolymer transporter ExbD</fullName>
    </recommendedName>
</protein>
<dbReference type="GO" id="GO:0015031">
    <property type="term" value="P:protein transport"/>
    <property type="evidence" value="ECO:0007669"/>
    <property type="project" value="UniProtKB-KW"/>
</dbReference>
<evidence type="ECO:0000256" key="4">
    <source>
        <dbReference type="ARBA" id="ARBA00022692"/>
    </source>
</evidence>
<evidence type="ECO:0000256" key="2">
    <source>
        <dbReference type="ARBA" id="ARBA00005811"/>
    </source>
</evidence>
<keyword evidence="4 7" id="KW-0812">Transmembrane</keyword>